<dbReference type="InterPro" id="IPR000595">
    <property type="entry name" value="cNMP-bd_dom"/>
</dbReference>
<protein>
    <recommendedName>
        <fullName evidence="2">Cyclic nucleotide-binding domain-containing protein</fullName>
    </recommendedName>
</protein>
<dbReference type="EMBL" id="CAACVG010006393">
    <property type="protein sequence ID" value="VEN40244.1"/>
    <property type="molecule type" value="Genomic_DNA"/>
</dbReference>
<dbReference type="SUPFAM" id="SSF81324">
    <property type="entry name" value="Voltage-gated potassium channels"/>
    <property type="match status" value="1"/>
</dbReference>
<dbReference type="Pfam" id="PF00027">
    <property type="entry name" value="cNMP_binding"/>
    <property type="match status" value="1"/>
</dbReference>
<dbReference type="PANTHER" id="PTHR45689:SF14">
    <property type="entry name" value="CYCLIC NUCLEOTIDE-GATED CATION CHANNEL SUBUNIT A-LIKE PROTEIN"/>
    <property type="match status" value="1"/>
</dbReference>
<dbReference type="GO" id="GO:0035725">
    <property type="term" value="P:sodium ion transmembrane transport"/>
    <property type="evidence" value="ECO:0007669"/>
    <property type="project" value="TreeGrafter"/>
</dbReference>
<dbReference type="GO" id="GO:0003254">
    <property type="term" value="P:regulation of membrane depolarization"/>
    <property type="evidence" value="ECO:0007669"/>
    <property type="project" value="TreeGrafter"/>
</dbReference>
<dbReference type="SMART" id="SM00100">
    <property type="entry name" value="cNMP"/>
    <property type="match status" value="1"/>
</dbReference>
<evidence type="ECO:0000313" key="3">
    <source>
        <dbReference type="EMBL" id="VEN40244.1"/>
    </source>
</evidence>
<evidence type="ECO:0000259" key="2">
    <source>
        <dbReference type="PROSITE" id="PS50042"/>
    </source>
</evidence>
<evidence type="ECO:0000313" key="4">
    <source>
        <dbReference type="Proteomes" id="UP000410492"/>
    </source>
</evidence>
<reference evidence="3 4" key="1">
    <citation type="submission" date="2019-01" db="EMBL/GenBank/DDBJ databases">
        <authorList>
            <person name="Sayadi A."/>
        </authorList>
    </citation>
    <scope>NUCLEOTIDE SEQUENCE [LARGE SCALE GENOMIC DNA]</scope>
</reference>
<name>A0A653BXE6_CALMS</name>
<evidence type="ECO:0000256" key="1">
    <source>
        <dbReference type="SAM" id="Phobius"/>
    </source>
</evidence>
<feature type="transmembrane region" description="Helical" evidence="1">
    <location>
        <begin position="321"/>
        <end position="346"/>
    </location>
</feature>
<dbReference type="Gene3D" id="1.10.287.630">
    <property type="entry name" value="Helix hairpin bin"/>
    <property type="match status" value="1"/>
</dbReference>
<dbReference type="InterPro" id="IPR018490">
    <property type="entry name" value="cNMP-bd_dom_sf"/>
</dbReference>
<dbReference type="InterPro" id="IPR014710">
    <property type="entry name" value="RmlC-like_jellyroll"/>
</dbReference>
<dbReference type="PROSITE" id="PS50042">
    <property type="entry name" value="CNMP_BINDING_3"/>
    <property type="match status" value="1"/>
</dbReference>
<dbReference type="GO" id="GO:0005249">
    <property type="term" value="F:voltage-gated potassium channel activity"/>
    <property type="evidence" value="ECO:0007669"/>
    <property type="project" value="TreeGrafter"/>
</dbReference>
<dbReference type="InterPro" id="IPR051413">
    <property type="entry name" value="K/Na_HCN_channel"/>
</dbReference>
<accession>A0A653BXE6</accession>
<feature type="transmembrane region" description="Helical" evidence="1">
    <location>
        <begin position="86"/>
        <end position="104"/>
    </location>
</feature>
<dbReference type="Gene3D" id="2.60.120.10">
    <property type="entry name" value="Jelly Rolls"/>
    <property type="match status" value="1"/>
</dbReference>
<feature type="domain" description="Cyclic nucleotide-binding" evidence="2">
    <location>
        <begin position="427"/>
        <end position="543"/>
    </location>
</feature>
<dbReference type="GO" id="GO:0098855">
    <property type="term" value="C:HCN channel complex"/>
    <property type="evidence" value="ECO:0007669"/>
    <property type="project" value="TreeGrafter"/>
</dbReference>
<keyword evidence="4" id="KW-1185">Reference proteome</keyword>
<dbReference type="CDD" id="cd00038">
    <property type="entry name" value="CAP_ED"/>
    <property type="match status" value="1"/>
</dbReference>
<feature type="transmembrane region" description="Helical" evidence="1">
    <location>
        <begin position="184"/>
        <end position="206"/>
    </location>
</feature>
<keyword evidence="1" id="KW-1133">Transmembrane helix</keyword>
<feature type="transmembrane region" description="Helical" evidence="1">
    <location>
        <begin position="256"/>
        <end position="277"/>
    </location>
</feature>
<dbReference type="OrthoDB" id="2021138at2759"/>
<sequence length="562" mass="66291">MAEAEGLQCEHRCKLKQRKGPVINYFIDTGVLIRLRRRLKLSMMLSESHPRCEEAYKSWQVVRSEQIRHLTAYHSTIHPFSSFQMYWEYIICSTLLFSTVIMSINSAYSWCTRKGDFYKEHFLDDIDYEQRRNSNNFVHMLLILESTCDTIITTDIVKQFVTGYYDVERNNSVLRKSSIAKKYILTYFFPDVLSCVHTYLIPFRFIPGISTACPYMKFHKFSRIFAGFRIVRFPRMLTAFRLFARKANMKKLNAKILEYLLILVMVFSWLYFIQFSIENFIEYKTSDRVRWKIVTWDRFYSATLLLMKVGVSESLDRSDHVASVMIASQSLVIGWILDICLMALALQLWKQYSSGMNSNDVVRKQFMHYVSYKRLPPTLRKKVFEFYDFKIRNGVYREHRIYNNASLILQQQIQVYTTRYHIARVEFFHILPESLLLTLSNKLKTEVYLTNDVIVSTGEIGLNMYFINYGTVAVYTPSGKEMCHLDDGAHFGEISILFKERRLGSVLAATPCELFALSKSDFEKLLAPYPEIENRIKDLARDRYMVLNKVIYDRIRELNAKQ</sequence>
<dbReference type="AlphaFoldDB" id="A0A653BXE6"/>
<dbReference type="PANTHER" id="PTHR45689">
    <property type="entry name" value="I[[H]] CHANNEL, ISOFORM E"/>
    <property type="match status" value="1"/>
</dbReference>
<proteinExistence type="predicted"/>
<keyword evidence="1" id="KW-0472">Membrane</keyword>
<gene>
    <name evidence="3" type="ORF">CALMAC_LOCUS4466</name>
</gene>
<dbReference type="Proteomes" id="UP000410492">
    <property type="component" value="Unassembled WGS sequence"/>
</dbReference>
<organism evidence="3 4">
    <name type="scientific">Callosobruchus maculatus</name>
    <name type="common">Southern cowpea weevil</name>
    <name type="synonym">Pulse bruchid</name>
    <dbReference type="NCBI Taxonomy" id="64391"/>
    <lineage>
        <taxon>Eukaryota</taxon>
        <taxon>Metazoa</taxon>
        <taxon>Ecdysozoa</taxon>
        <taxon>Arthropoda</taxon>
        <taxon>Hexapoda</taxon>
        <taxon>Insecta</taxon>
        <taxon>Pterygota</taxon>
        <taxon>Neoptera</taxon>
        <taxon>Endopterygota</taxon>
        <taxon>Coleoptera</taxon>
        <taxon>Polyphaga</taxon>
        <taxon>Cucujiformia</taxon>
        <taxon>Chrysomeloidea</taxon>
        <taxon>Chrysomelidae</taxon>
        <taxon>Bruchinae</taxon>
        <taxon>Bruchini</taxon>
        <taxon>Callosobruchus</taxon>
    </lineage>
</organism>
<keyword evidence="1" id="KW-0812">Transmembrane</keyword>
<feature type="transmembrane region" description="Helical" evidence="1">
    <location>
        <begin position="226"/>
        <end position="244"/>
    </location>
</feature>
<dbReference type="SUPFAM" id="SSF51206">
    <property type="entry name" value="cAMP-binding domain-like"/>
    <property type="match status" value="1"/>
</dbReference>